<organism evidence="1 2">
    <name type="scientific">Nesidiocoris tenuis</name>
    <dbReference type="NCBI Taxonomy" id="355587"/>
    <lineage>
        <taxon>Eukaryota</taxon>
        <taxon>Metazoa</taxon>
        <taxon>Ecdysozoa</taxon>
        <taxon>Arthropoda</taxon>
        <taxon>Hexapoda</taxon>
        <taxon>Insecta</taxon>
        <taxon>Pterygota</taxon>
        <taxon>Neoptera</taxon>
        <taxon>Paraneoptera</taxon>
        <taxon>Hemiptera</taxon>
        <taxon>Heteroptera</taxon>
        <taxon>Panheteroptera</taxon>
        <taxon>Cimicomorpha</taxon>
        <taxon>Miridae</taxon>
        <taxon>Dicyphina</taxon>
        <taxon>Nesidiocoris</taxon>
    </lineage>
</organism>
<evidence type="ECO:0000313" key="2">
    <source>
        <dbReference type="Proteomes" id="UP000479000"/>
    </source>
</evidence>
<dbReference type="Proteomes" id="UP000479000">
    <property type="component" value="Unassembled WGS sequence"/>
</dbReference>
<protein>
    <submittedName>
        <fullName evidence="1">Uncharacterized protein</fullName>
    </submittedName>
</protein>
<reference evidence="1 2" key="1">
    <citation type="submission" date="2020-02" db="EMBL/GenBank/DDBJ databases">
        <authorList>
            <person name="Ferguson B K."/>
        </authorList>
    </citation>
    <scope>NUCLEOTIDE SEQUENCE [LARGE SCALE GENOMIC DNA]</scope>
</reference>
<feature type="non-terminal residue" evidence="1">
    <location>
        <position position="56"/>
    </location>
</feature>
<gene>
    <name evidence="1" type="ORF">NTEN_LOCUS16143</name>
</gene>
<dbReference type="AlphaFoldDB" id="A0A6H5H358"/>
<name>A0A6H5H358_9HEMI</name>
<evidence type="ECO:0000313" key="1">
    <source>
        <dbReference type="EMBL" id="CAB0011150.1"/>
    </source>
</evidence>
<keyword evidence="2" id="KW-1185">Reference proteome</keyword>
<proteinExistence type="predicted"/>
<sequence length="56" mass="6678">MQTFHDLLLSYNYSIINCSKEIRTTNCKCSRTSLVNVKKGEKLNVYWFRTSTYKYS</sequence>
<dbReference type="EMBL" id="CADCXU010023772">
    <property type="protein sequence ID" value="CAB0011150.1"/>
    <property type="molecule type" value="Genomic_DNA"/>
</dbReference>
<accession>A0A6H5H358</accession>